<evidence type="ECO:0000256" key="7">
    <source>
        <dbReference type="ARBA" id="ARBA00022801"/>
    </source>
</evidence>
<evidence type="ECO:0000256" key="10">
    <source>
        <dbReference type="ARBA" id="ARBA00022842"/>
    </source>
</evidence>
<evidence type="ECO:0000256" key="1">
    <source>
        <dbReference type="ARBA" id="ARBA00004123"/>
    </source>
</evidence>
<feature type="compositionally biased region" description="Basic and acidic residues" evidence="16">
    <location>
        <begin position="532"/>
        <end position="543"/>
    </location>
</feature>
<keyword evidence="7" id="KW-0378">Hydrolase</keyword>
<feature type="coiled-coil region" evidence="15">
    <location>
        <begin position="959"/>
        <end position="1000"/>
    </location>
</feature>
<feature type="compositionally biased region" description="Low complexity" evidence="16">
    <location>
        <begin position="710"/>
        <end position="726"/>
    </location>
</feature>
<keyword evidence="19" id="KW-1185">Reference proteome</keyword>
<dbReference type="PANTHER" id="PTHR23337:SF7">
    <property type="entry name" value="ATPASE MORC2"/>
    <property type="match status" value="1"/>
</dbReference>
<dbReference type="Gene3D" id="3.30.40.100">
    <property type="match status" value="1"/>
</dbReference>
<evidence type="ECO:0000256" key="11">
    <source>
        <dbReference type="ARBA" id="ARBA00022843"/>
    </source>
</evidence>
<evidence type="ECO:0000256" key="3">
    <source>
        <dbReference type="ARBA" id="ARBA00022553"/>
    </source>
</evidence>
<dbReference type="GO" id="GO:0008270">
    <property type="term" value="F:zinc ion binding"/>
    <property type="evidence" value="ECO:0007669"/>
    <property type="project" value="UniProtKB-KW"/>
</dbReference>
<keyword evidence="12" id="KW-0007">Acetylation</keyword>
<dbReference type="AlphaFoldDB" id="A0A8C3JT30"/>
<accession>A0A8C3JT30</accession>
<dbReference type="CDD" id="cd16931">
    <property type="entry name" value="HATPase_MORC-like"/>
    <property type="match status" value="1"/>
</dbReference>
<sequence>MALANYSSLNRAQLTFEYLHTNSTTHEFLFGALAELVDNARDADATRIDIYTERREDLRGGFMLCFLDDGTGMDSNEAASVIQFGKSAKRSPESTQIGQYGNGLKSGSMRIGKDFILFTKKDNTMTCLLLSRTFHEEEGIDEVIVPLPTWNARSQEPMTDNMEKFAIETELIYKYSPFKSEREVTEQFNKIRGEKGTLVIIFNLKLMDNGEPELDVTSDPQDIQMAETPPEGTKPERRSFRAYAAVLYIDPRMRIFINGHKVQTKRLSCCLYKPRMYKYTSNRFKTRAEQEVKKAEHMARIAEEKAREAESKARALELRLGGDLTRESRVMLRQVQNSAITMRREADVKKRIKDAKQRALKEPKELNFIFGVNIEHRELDGMFIYNCSRLIKMYEKVGPQLEGGMACGGVVGVVDVPYLVLEPTHNKQDFADAKEYRHLLKAMGEHLAQYWKDVAIAQRGIIKFWDEFGYLSANWNQPPSTELRYKRRRAMEIPTTIQCDVCLKWRTLPFQLSSVEKNYPDSWVCSMNPDPEQDRCEAAEQKQKVPLGTLKKDLKSQEEKQKQLSEKIRQQQEKLEALQKTTPIRSQADLKKLPLEASTRPARESQTRPQRPRSPPLPDVIKNAPSRPPPPTPLPKSSSQLKKSSSAWPNISTPKLASILSKEEAGTSRTHQHTVTAGKSNSTLKTLAKPSTTMKPASSALQNPKSSRETSSTKAAKIAALKKSATVKSPQASSTRKRTLNNTEDGSEEEGEYKKEKTKRGKFVAVKEERKDSSEVVVELTDSAGEEELAELKKAQKDKGLHVEVRVNKEWFTGRVTAVEMGKHAVRWKVKFDYVPTDTTPRDRWVEKGSEDVRLMKPPSPEYQAPDTQQEEEVVGVEPSTSDCVRIEPDTTGPSSSQETVDLLVQILRNCLRYFLPPNFPISKKELSSMSSEGLLAFPLKEYFKQYEVGLQNLCNSYQTRADARAKACEENLRNTERKLKETEEKLQKLRTNIVALLQKVQEDIDINTDDELDAYIEDLITKGD</sequence>
<keyword evidence="9" id="KW-0067">ATP-binding</keyword>
<dbReference type="PANTHER" id="PTHR23337">
    <property type="entry name" value="ZINC FINGER CW-TYPE COILED-COIL DOMAIN PROTEIN 1"/>
    <property type="match status" value="1"/>
</dbReference>
<dbReference type="FunFam" id="3.30.40.100:FF:000001">
    <property type="entry name" value="MORC family CW-type zinc finger protein 2"/>
    <property type="match status" value="1"/>
</dbReference>
<evidence type="ECO:0000256" key="12">
    <source>
        <dbReference type="ARBA" id="ARBA00022990"/>
    </source>
</evidence>
<proteinExistence type="predicted"/>
<dbReference type="PROSITE" id="PS51050">
    <property type="entry name" value="ZF_CW"/>
    <property type="match status" value="1"/>
</dbReference>
<keyword evidence="4" id="KW-0479">Metal-binding</keyword>
<evidence type="ECO:0000256" key="6">
    <source>
        <dbReference type="ARBA" id="ARBA00022771"/>
    </source>
</evidence>
<feature type="coiled-coil region" evidence="15">
    <location>
        <begin position="285"/>
        <end position="319"/>
    </location>
</feature>
<evidence type="ECO:0000256" key="2">
    <source>
        <dbReference type="ARBA" id="ARBA00022499"/>
    </source>
</evidence>
<keyword evidence="6" id="KW-0863">Zinc-finger</keyword>
<organism evidence="18 19">
    <name type="scientific">Calidris pygmaea</name>
    <name type="common">Spoon-billed sandpiper</name>
    <dbReference type="NCBI Taxonomy" id="425635"/>
    <lineage>
        <taxon>Eukaryota</taxon>
        <taxon>Metazoa</taxon>
        <taxon>Chordata</taxon>
        <taxon>Craniata</taxon>
        <taxon>Vertebrata</taxon>
        <taxon>Euteleostomi</taxon>
        <taxon>Archelosauria</taxon>
        <taxon>Archosauria</taxon>
        <taxon>Dinosauria</taxon>
        <taxon>Saurischia</taxon>
        <taxon>Theropoda</taxon>
        <taxon>Coelurosauria</taxon>
        <taxon>Aves</taxon>
        <taxon>Neognathae</taxon>
        <taxon>Neoaves</taxon>
        <taxon>Charadriiformes</taxon>
        <taxon>Scolopacidae</taxon>
        <taxon>Calidris</taxon>
    </lineage>
</organism>
<name>A0A8C3JT30_9CHAR</name>
<evidence type="ECO:0000256" key="8">
    <source>
        <dbReference type="ARBA" id="ARBA00022833"/>
    </source>
</evidence>
<dbReference type="InterPro" id="IPR036890">
    <property type="entry name" value="HATPase_C_sf"/>
</dbReference>
<dbReference type="InterPro" id="IPR041006">
    <property type="entry name" value="Morc_S5"/>
</dbReference>
<dbReference type="GO" id="GO:0005634">
    <property type="term" value="C:nucleus"/>
    <property type="evidence" value="ECO:0007669"/>
    <property type="project" value="UniProtKB-SubCell"/>
</dbReference>
<keyword evidence="8" id="KW-0862">Zinc</keyword>
<protein>
    <submittedName>
        <fullName evidence="18">MORC family CW-type zinc finger 2</fullName>
    </submittedName>
</protein>
<dbReference type="Pfam" id="PF07496">
    <property type="entry name" value="zf-CW"/>
    <property type="match status" value="1"/>
</dbReference>
<evidence type="ECO:0000256" key="13">
    <source>
        <dbReference type="ARBA" id="ARBA00023054"/>
    </source>
</evidence>
<keyword evidence="11" id="KW-0832">Ubl conjugation</keyword>
<keyword evidence="10" id="KW-0460">Magnesium</keyword>
<feature type="region of interest" description="Disordered" evidence="16">
    <location>
        <begin position="531"/>
        <end position="761"/>
    </location>
</feature>
<feature type="compositionally biased region" description="Basic and acidic residues" evidence="16">
    <location>
        <begin position="550"/>
        <end position="577"/>
    </location>
</feature>
<dbReference type="InterPro" id="IPR011124">
    <property type="entry name" value="Znf_CW"/>
</dbReference>
<evidence type="ECO:0000259" key="17">
    <source>
        <dbReference type="PROSITE" id="PS51050"/>
    </source>
</evidence>
<feature type="compositionally biased region" description="Low complexity" evidence="16">
    <location>
        <begin position="635"/>
        <end position="646"/>
    </location>
</feature>
<keyword evidence="13 15" id="KW-0175">Coiled coil</keyword>
<keyword evidence="5" id="KW-0547">Nucleotide-binding</keyword>
<keyword evidence="3" id="KW-0597">Phosphoprotein</keyword>
<dbReference type="GO" id="GO:0016787">
    <property type="term" value="F:hydrolase activity"/>
    <property type="evidence" value="ECO:0007669"/>
    <property type="project" value="UniProtKB-KW"/>
</dbReference>
<evidence type="ECO:0000256" key="5">
    <source>
        <dbReference type="ARBA" id="ARBA00022741"/>
    </source>
</evidence>
<dbReference type="Pfam" id="PF13589">
    <property type="entry name" value="HATPase_c_3"/>
    <property type="match status" value="1"/>
</dbReference>
<keyword evidence="2" id="KW-1017">Isopeptide bond</keyword>
<evidence type="ECO:0000256" key="4">
    <source>
        <dbReference type="ARBA" id="ARBA00022723"/>
    </source>
</evidence>
<dbReference type="SUPFAM" id="SSF55874">
    <property type="entry name" value="ATPase domain of HSP90 chaperone/DNA topoisomerase II/histidine kinase"/>
    <property type="match status" value="1"/>
</dbReference>
<dbReference type="FunFam" id="3.30.565.10:FF:000027">
    <property type="entry name" value="MORC family CW-type zinc finger protein 2"/>
    <property type="match status" value="1"/>
</dbReference>
<reference evidence="18" key="2">
    <citation type="submission" date="2025-09" db="UniProtKB">
        <authorList>
            <consortium name="Ensembl"/>
        </authorList>
    </citation>
    <scope>IDENTIFICATION</scope>
</reference>
<dbReference type="Proteomes" id="UP000694419">
    <property type="component" value="Unplaced"/>
</dbReference>
<reference evidence="18" key="1">
    <citation type="submission" date="2025-08" db="UniProtKB">
        <authorList>
            <consortium name="Ensembl"/>
        </authorList>
    </citation>
    <scope>IDENTIFICATION</scope>
</reference>
<dbReference type="GO" id="GO:0005524">
    <property type="term" value="F:ATP binding"/>
    <property type="evidence" value="ECO:0007669"/>
    <property type="project" value="UniProtKB-KW"/>
</dbReference>
<dbReference type="Pfam" id="PF23327">
    <property type="entry name" value="Chromo_MORC2_6th"/>
    <property type="match status" value="1"/>
</dbReference>
<feature type="domain" description="CW-type" evidence="17">
    <location>
        <begin position="490"/>
        <end position="544"/>
    </location>
</feature>
<feature type="compositionally biased region" description="Polar residues" evidence="16">
    <location>
        <begin position="667"/>
        <end position="705"/>
    </location>
</feature>
<comment type="subcellular location">
    <subcellularLocation>
        <location evidence="1">Nucleus</location>
    </subcellularLocation>
</comment>
<evidence type="ECO:0000313" key="19">
    <source>
        <dbReference type="Proteomes" id="UP000694419"/>
    </source>
</evidence>
<evidence type="ECO:0000256" key="16">
    <source>
        <dbReference type="SAM" id="MobiDB-lite"/>
    </source>
</evidence>
<evidence type="ECO:0000256" key="9">
    <source>
        <dbReference type="ARBA" id="ARBA00022840"/>
    </source>
</evidence>
<evidence type="ECO:0000313" key="18">
    <source>
        <dbReference type="Ensembl" id="ENSCPGP00000012037.1"/>
    </source>
</evidence>
<dbReference type="Pfam" id="PF17942">
    <property type="entry name" value="Morc6_S5"/>
    <property type="match status" value="1"/>
</dbReference>
<dbReference type="Gene3D" id="3.30.565.10">
    <property type="entry name" value="Histidine kinase-like ATPase, C-terminal domain"/>
    <property type="match status" value="1"/>
</dbReference>
<evidence type="ECO:0000256" key="14">
    <source>
        <dbReference type="ARBA" id="ARBA00023242"/>
    </source>
</evidence>
<dbReference type="InterPro" id="IPR056360">
    <property type="entry name" value="Chromo_MORC2_6th"/>
</dbReference>
<evidence type="ECO:0000256" key="15">
    <source>
        <dbReference type="SAM" id="Coils"/>
    </source>
</evidence>
<keyword evidence="14" id="KW-0539">Nucleus</keyword>
<dbReference type="Ensembl" id="ENSCPGT00000013200.1">
    <property type="protein sequence ID" value="ENSCPGP00000012037.1"/>
    <property type="gene ID" value="ENSCPGG00000008572.1"/>
</dbReference>